<proteinExistence type="predicted"/>
<keyword evidence="2" id="KW-1185">Reference proteome</keyword>
<dbReference type="RefSeq" id="WP_245031981.1">
    <property type="nucleotide sequence ID" value="NZ_CP095075.1"/>
</dbReference>
<protein>
    <submittedName>
        <fullName evidence="1">Uncharacterized protein</fullName>
    </submittedName>
</protein>
<name>A0ABY4HCW3_9BACI</name>
<gene>
    <name evidence="1" type="ORF">MUO15_19545</name>
</gene>
<dbReference type="EMBL" id="CP095075">
    <property type="protein sequence ID" value="UOR11730.1"/>
    <property type="molecule type" value="Genomic_DNA"/>
</dbReference>
<evidence type="ECO:0000313" key="2">
    <source>
        <dbReference type="Proteomes" id="UP000830326"/>
    </source>
</evidence>
<accession>A0ABY4HCW3</accession>
<evidence type="ECO:0000313" key="1">
    <source>
        <dbReference type="EMBL" id="UOR11730.1"/>
    </source>
</evidence>
<organism evidence="1 2">
    <name type="scientific">Halobacillus amylolyticus</name>
    <dbReference type="NCBI Taxonomy" id="2932259"/>
    <lineage>
        <taxon>Bacteria</taxon>
        <taxon>Bacillati</taxon>
        <taxon>Bacillota</taxon>
        <taxon>Bacilli</taxon>
        <taxon>Bacillales</taxon>
        <taxon>Bacillaceae</taxon>
        <taxon>Halobacillus</taxon>
    </lineage>
</organism>
<sequence>MTTIIRFKIISTEQIPEDRRIHVFDIQRQKRLSFNLKSLYRSLERSESGIELKEFLETKKFKIEHGFYDYKSHVS</sequence>
<dbReference type="Proteomes" id="UP000830326">
    <property type="component" value="Chromosome"/>
</dbReference>
<reference evidence="1" key="1">
    <citation type="submission" date="2022-04" db="EMBL/GenBank/DDBJ databases">
        <title>Halobacillus sp. isolated from saltern.</title>
        <authorList>
            <person name="Won M."/>
            <person name="Lee C.-M."/>
            <person name="Woen H.-Y."/>
            <person name="Kwon S.-W."/>
        </authorList>
    </citation>
    <scope>NUCLEOTIDE SEQUENCE</scope>
    <source>
        <strain evidence="1">SSHM10-5</strain>
    </source>
</reference>